<dbReference type="PRINTS" id="PR01023">
    <property type="entry name" value="NAFLGMOTY"/>
</dbReference>
<evidence type="ECO:0000256" key="1">
    <source>
        <dbReference type="PROSITE-ProRule" id="PRU00473"/>
    </source>
</evidence>
<dbReference type="Proteomes" id="UP000307706">
    <property type="component" value="Unassembled WGS sequence"/>
</dbReference>
<reference evidence="4 6" key="1">
    <citation type="submission" date="2017-12" db="EMBL/GenBank/DDBJ databases">
        <authorList>
            <person name="Paulsen S."/>
            <person name="Gram L.K."/>
        </authorList>
    </citation>
    <scope>NUCLEOTIDE SEQUENCE [LARGE SCALE GENOMIC DNA]</scope>
    <source>
        <strain evidence="4 6">S2231</strain>
        <strain evidence="3">S2233</strain>
    </source>
</reference>
<dbReference type="Proteomes" id="UP000305730">
    <property type="component" value="Unassembled WGS sequence"/>
</dbReference>
<dbReference type="Gene3D" id="2.60.40.2540">
    <property type="match status" value="1"/>
</dbReference>
<reference evidence="6" key="2">
    <citation type="submission" date="2019-06" db="EMBL/GenBank/DDBJ databases">
        <title>Co-occurence of chitin degradation, pigmentation and bioactivity in marine Pseudoalteromonas.</title>
        <authorList>
            <person name="Sonnenschein E.C."/>
            <person name="Bech P.K."/>
        </authorList>
    </citation>
    <scope>NUCLEOTIDE SEQUENCE [LARGE SCALE GENOMIC DNA]</scope>
    <source>
        <strain evidence="6">S2231</strain>
    </source>
</reference>
<comment type="caution">
    <text evidence="4">The sequence shown here is derived from an EMBL/GenBank/DDBJ whole genome shotgun (WGS) entry which is preliminary data.</text>
</comment>
<dbReference type="OrthoDB" id="6905929at2"/>
<dbReference type="InterPro" id="IPR041544">
    <property type="entry name" value="MotY_N"/>
</dbReference>
<dbReference type="InterPro" id="IPR036737">
    <property type="entry name" value="OmpA-like_sf"/>
</dbReference>
<accession>A0A5S3XRY7</accession>
<evidence type="ECO:0000259" key="2">
    <source>
        <dbReference type="PROSITE" id="PS51123"/>
    </source>
</evidence>
<dbReference type="Gene3D" id="3.30.1330.60">
    <property type="entry name" value="OmpA-like domain"/>
    <property type="match status" value="1"/>
</dbReference>
<organism evidence="4 6">
    <name type="scientific">Pseudoalteromonas citrea</name>
    <dbReference type="NCBI Taxonomy" id="43655"/>
    <lineage>
        <taxon>Bacteria</taxon>
        <taxon>Pseudomonadati</taxon>
        <taxon>Pseudomonadota</taxon>
        <taxon>Gammaproteobacteria</taxon>
        <taxon>Alteromonadales</taxon>
        <taxon>Pseudoalteromonadaceae</taxon>
        <taxon>Pseudoalteromonas</taxon>
    </lineage>
</organism>
<evidence type="ECO:0000313" key="5">
    <source>
        <dbReference type="Proteomes" id="UP000305730"/>
    </source>
</evidence>
<dbReference type="SUPFAM" id="SSF103088">
    <property type="entry name" value="OmpA-like"/>
    <property type="match status" value="1"/>
</dbReference>
<dbReference type="PROSITE" id="PS51123">
    <property type="entry name" value="OMPA_2"/>
    <property type="match status" value="1"/>
</dbReference>
<name>A0A5S3XRY7_9GAMM</name>
<reference evidence="4" key="3">
    <citation type="submission" date="2019-09" db="EMBL/GenBank/DDBJ databases">
        <title>Co-occurence of chitin degradation, pigmentation and bioactivity in marine Pseudoalteromonas.</title>
        <authorList>
            <person name="Sonnenschein E.C."/>
            <person name="Bech P.K."/>
        </authorList>
    </citation>
    <scope>NUCLEOTIDE SEQUENCE</scope>
    <source>
        <strain evidence="4">S2231</strain>
        <strain evidence="3 5">S2233</strain>
    </source>
</reference>
<keyword evidence="5" id="KW-1185">Reference proteome</keyword>
<keyword evidence="1" id="KW-0472">Membrane</keyword>
<dbReference type="InterPro" id="IPR050330">
    <property type="entry name" value="Bact_OuterMem_StrucFunc"/>
</dbReference>
<dbReference type="AlphaFoldDB" id="A0A5S3XRY7"/>
<sequence>MHKPTFFWQTWSCVVKLHVLILSVGCLLAIASDTKAAMRQYSANADTSHWTLDKTTRLSCELNHEVPYYGDAIFSSTASKNKDLTFNLDMVVRPESYDFAGLQSVPPVWRAGNPVRDISKMQLLKKFDGELDNSIAWEMLTELEKGNYPTFYYKDWQNSSDQISVALSSVNFRDMYWAFLQCRDNLLPYSFEDIAFTVMNYKKNSSMLTKSSRKRLEMIGEYLKNDENIESIYISAYSDSYGGRNTNMVLSRKRADTIKRYMEEMGVPSEKVRTDGFGEKRHVEPNDNALGRRKNRRVIIQIAKS</sequence>
<feature type="domain" description="OmpA-like" evidence="2">
    <location>
        <begin position="189"/>
        <end position="305"/>
    </location>
</feature>
<dbReference type="PANTHER" id="PTHR30329">
    <property type="entry name" value="STATOR ELEMENT OF FLAGELLAR MOTOR COMPLEX"/>
    <property type="match status" value="1"/>
</dbReference>
<evidence type="ECO:0000313" key="4">
    <source>
        <dbReference type="EMBL" id="TMP60822.1"/>
    </source>
</evidence>
<dbReference type="GO" id="GO:0016020">
    <property type="term" value="C:membrane"/>
    <property type="evidence" value="ECO:0007669"/>
    <property type="project" value="UniProtKB-UniRule"/>
</dbReference>
<protein>
    <recommendedName>
        <fullName evidence="2">OmpA-like domain-containing protein</fullName>
    </recommendedName>
</protein>
<proteinExistence type="predicted"/>
<evidence type="ECO:0000313" key="3">
    <source>
        <dbReference type="EMBL" id="TMP41316.1"/>
    </source>
</evidence>
<dbReference type="PANTHER" id="PTHR30329:SF21">
    <property type="entry name" value="LIPOPROTEIN YIAD-RELATED"/>
    <property type="match status" value="1"/>
</dbReference>
<dbReference type="Pfam" id="PF00691">
    <property type="entry name" value="OmpA"/>
    <property type="match status" value="1"/>
</dbReference>
<dbReference type="EMBL" id="PNCK01000057">
    <property type="protein sequence ID" value="TMP41316.1"/>
    <property type="molecule type" value="Genomic_DNA"/>
</dbReference>
<dbReference type="Pfam" id="PF18393">
    <property type="entry name" value="MotY_N"/>
    <property type="match status" value="1"/>
</dbReference>
<dbReference type="CDD" id="cd07185">
    <property type="entry name" value="OmpA_C-like"/>
    <property type="match status" value="1"/>
</dbReference>
<evidence type="ECO:0000313" key="6">
    <source>
        <dbReference type="Proteomes" id="UP000307706"/>
    </source>
</evidence>
<dbReference type="EMBL" id="PNCL01000021">
    <property type="protein sequence ID" value="TMP60822.1"/>
    <property type="molecule type" value="Genomic_DNA"/>
</dbReference>
<dbReference type="InterPro" id="IPR006665">
    <property type="entry name" value="OmpA-like"/>
</dbReference>
<gene>
    <name evidence="4" type="ORF">CWB96_05730</name>
    <name evidence="3" type="ORF">CWB97_14750</name>
</gene>